<dbReference type="AlphaFoldDB" id="A0A5M6CBD8"/>
<keyword evidence="1" id="KW-0472">Membrane</keyword>
<dbReference type="Proteomes" id="UP000323632">
    <property type="component" value="Unassembled WGS sequence"/>
</dbReference>
<feature type="transmembrane region" description="Helical" evidence="1">
    <location>
        <begin position="7"/>
        <end position="29"/>
    </location>
</feature>
<feature type="transmembrane region" description="Helical" evidence="1">
    <location>
        <begin position="98"/>
        <end position="117"/>
    </location>
</feature>
<dbReference type="RefSeq" id="WP_150033806.1">
    <property type="nucleotide sequence ID" value="NZ_VWSH01000004.1"/>
</dbReference>
<feature type="transmembrane region" description="Helical" evidence="1">
    <location>
        <begin position="129"/>
        <end position="151"/>
    </location>
</feature>
<evidence type="ECO:0000313" key="2">
    <source>
        <dbReference type="EMBL" id="KAA5532303.1"/>
    </source>
</evidence>
<name>A0A5M6CBD8_9BACT</name>
<accession>A0A5M6CBD8</accession>
<evidence type="ECO:0000256" key="1">
    <source>
        <dbReference type="SAM" id="Phobius"/>
    </source>
</evidence>
<proteinExistence type="predicted"/>
<gene>
    <name evidence="2" type="ORF">F0919_16035</name>
</gene>
<keyword evidence="1" id="KW-1133">Transmembrane helix</keyword>
<keyword evidence="3" id="KW-1185">Reference proteome</keyword>
<organism evidence="2 3">
    <name type="scientific">Taibaiella lutea</name>
    <dbReference type="NCBI Taxonomy" id="2608001"/>
    <lineage>
        <taxon>Bacteria</taxon>
        <taxon>Pseudomonadati</taxon>
        <taxon>Bacteroidota</taxon>
        <taxon>Chitinophagia</taxon>
        <taxon>Chitinophagales</taxon>
        <taxon>Chitinophagaceae</taxon>
        <taxon>Taibaiella</taxon>
    </lineage>
</organism>
<evidence type="ECO:0000313" key="3">
    <source>
        <dbReference type="Proteomes" id="UP000323632"/>
    </source>
</evidence>
<reference evidence="2 3" key="1">
    <citation type="submission" date="2019-09" db="EMBL/GenBank/DDBJ databases">
        <title>Genome sequence and assembly of Taibaiella sp.</title>
        <authorList>
            <person name="Chhetri G."/>
        </authorList>
    </citation>
    <scope>NUCLEOTIDE SEQUENCE [LARGE SCALE GENOMIC DNA]</scope>
    <source>
        <strain evidence="2 3">KVB11</strain>
    </source>
</reference>
<sequence length="159" mass="17333">MKNGITELLLATAGGITGTFIMTLFMNAMSRITGYNLRVPSILGSLVTMRTKPSGTPSRSFSTMLWGSISHYAIGIVFAFIYLLILKMNSDAYSSLKDALTFGFFAGIVAAIFWFSFIKLHPLSPVINLKLYLVCIFIAHIIFGAGMQLGFKLIGFIAG</sequence>
<feature type="transmembrane region" description="Helical" evidence="1">
    <location>
        <begin position="64"/>
        <end position="86"/>
    </location>
</feature>
<protein>
    <recommendedName>
        <fullName evidence="4">DUF2938 family protein</fullName>
    </recommendedName>
</protein>
<keyword evidence="1" id="KW-0812">Transmembrane</keyword>
<evidence type="ECO:0008006" key="4">
    <source>
        <dbReference type="Google" id="ProtNLM"/>
    </source>
</evidence>
<dbReference type="EMBL" id="VWSH01000004">
    <property type="protein sequence ID" value="KAA5532303.1"/>
    <property type="molecule type" value="Genomic_DNA"/>
</dbReference>
<comment type="caution">
    <text evidence="2">The sequence shown here is derived from an EMBL/GenBank/DDBJ whole genome shotgun (WGS) entry which is preliminary data.</text>
</comment>